<comment type="caution">
    <text evidence="7">The sequence shown here is derived from an EMBL/GenBank/DDBJ whole genome shotgun (WGS) entry which is preliminary data.</text>
</comment>
<feature type="domain" description="Phosphatidylglycerol lysyltransferase C-terminal" evidence="6">
    <location>
        <begin position="1"/>
        <end position="77"/>
    </location>
</feature>
<dbReference type="EMBL" id="ADLK01000042">
    <property type="protein sequence ID" value="KMW14054.1"/>
    <property type="molecule type" value="Genomic_DNA"/>
</dbReference>
<protein>
    <recommendedName>
        <fullName evidence="6">Phosphatidylglycerol lysyltransferase C-terminal domain-containing protein</fullName>
    </recommendedName>
</protein>
<keyword evidence="5" id="KW-0472">Membrane</keyword>
<dbReference type="GO" id="GO:0055091">
    <property type="term" value="P:phospholipid homeostasis"/>
    <property type="evidence" value="ECO:0007669"/>
    <property type="project" value="TreeGrafter"/>
</dbReference>
<evidence type="ECO:0000256" key="5">
    <source>
        <dbReference type="ARBA" id="ARBA00023136"/>
    </source>
</evidence>
<reference evidence="7 8" key="1">
    <citation type="submission" date="2011-04" db="EMBL/GenBank/DDBJ databases">
        <title>The Genome Sequence of Clostridium citroniae WAL-19142.</title>
        <authorList>
            <consortium name="The Broad Institute Genome Sequencing Platform"/>
            <person name="Earl A."/>
            <person name="Ward D."/>
            <person name="Feldgarden M."/>
            <person name="Gevers D."/>
            <person name="Warren Y.A."/>
            <person name="Tyrrell K.L."/>
            <person name="Citron D.M."/>
            <person name="Goldstein E.J."/>
            <person name="Daigneault M."/>
            <person name="Allen-Vercoe E."/>
            <person name="Young S.K."/>
            <person name="Zeng Q."/>
            <person name="Gargeya S."/>
            <person name="Fitzgerald M."/>
            <person name="Haas B."/>
            <person name="Abouelleil A."/>
            <person name="Alvarado L."/>
            <person name="Arachchi H.M."/>
            <person name="Berlin A."/>
            <person name="Brown A."/>
            <person name="Chapman S.B."/>
            <person name="Chen Z."/>
            <person name="Dunbar C."/>
            <person name="Freedman E."/>
            <person name="Gearin G."/>
            <person name="Gellesch M."/>
            <person name="Goldberg J."/>
            <person name="Griggs A."/>
            <person name="Gujja S."/>
            <person name="Heilman E.R."/>
            <person name="Heiman D."/>
            <person name="Howarth C."/>
            <person name="Larson L."/>
            <person name="Lui A."/>
            <person name="MacDonald P.J."/>
            <person name="Mehta T."/>
            <person name="Montmayeur A."/>
            <person name="Murphy C."/>
            <person name="Neiman D."/>
            <person name="Pearson M."/>
            <person name="Priest M."/>
            <person name="Roberts A."/>
            <person name="Saif S."/>
            <person name="Shea T."/>
            <person name="Shenoy N."/>
            <person name="Sisk P."/>
            <person name="Stolte C."/>
            <person name="Sykes S."/>
            <person name="White J."/>
            <person name="Yandava C."/>
            <person name="Wortman J."/>
            <person name="Nusbaum C."/>
            <person name="Birren B."/>
        </authorList>
    </citation>
    <scope>NUCLEOTIDE SEQUENCE [LARGE SCALE GENOMIC DNA]</scope>
    <source>
        <strain evidence="7 8">WAL-19142</strain>
    </source>
</reference>
<dbReference type="InterPro" id="IPR051211">
    <property type="entry name" value="PG_lysyltransferase"/>
</dbReference>
<proteinExistence type="predicted"/>
<dbReference type="PANTHER" id="PTHR34697:SF2">
    <property type="entry name" value="PHOSPHATIDYLGLYCEROL LYSYLTRANSFERASE"/>
    <property type="match status" value="1"/>
</dbReference>
<dbReference type="Pfam" id="PF09924">
    <property type="entry name" value="LPG_synthase_C"/>
    <property type="match status" value="1"/>
</dbReference>
<dbReference type="RefSeq" id="WP_007869090.1">
    <property type="nucleotide sequence ID" value="NZ_KQ235884.1"/>
</dbReference>
<evidence type="ECO:0000256" key="3">
    <source>
        <dbReference type="ARBA" id="ARBA00022692"/>
    </source>
</evidence>
<accession>A0A0J9BPF3</accession>
<gene>
    <name evidence="7" type="ORF">HMPREF9470_04993</name>
</gene>
<dbReference type="PANTHER" id="PTHR34697">
    <property type="entry name" value="PHOSPHATIDYLGLYCEROL LYSYLTRANSFERASE"/>
    <property type="match status" value="1"/>
</dbReference>
<comment type="subcellular location">
    <subcellularLocation>
        <location evidence="1">Cell membrane</location>
        <topology evidence="1">Multi-pass membrane protein</topology>
    </subcellularLocation>
</comment>
<keyword evidence="3" id="KW-0812">Transmembrane</keyword>
<keyword evidence="2" id="KW-1003">Cell membrane</keyword>
<evidence type="ECO:0000256" key="4">
    <source>
        <dbReference type="ARBA" id="ARBA00022989"/>
    </source>
</evidence>
<organism evidence="7 8">
    <name type="scientific">[Clostridium] citroniae WAL-19142</name>
    <dbReference type="NCBI Taxonomy" id="742734"/>
    <lineage>
        <taxon>Bacteria</taxon>
        <taxon>Bacillati</taxon>
        <taxon>Bacillota</taxon>
        <taxon>Clostridia</taxon>
        <taxon>Lachnospirales</taxon>
        <taxon>Lachnospiraceae</taxon>
        <taxon>Enterocloster</taxon>
    </lineage>
</organism>
<dbReference type="GO" id="GO:0005886">
    <property type="term" value="C:plasma membrane"/>
    <property type="evidence" value="ECO:0007669"/>
    <property type="project" value="UniProtKB-SubCell"/>
</dbReference>
<sequence length="101" mass="11796">METIIHKAFQVFKKEGVEFGSLGVAPLAGLEENSANLVERLLCFVYEHLNECYGFRDLSRAKEKYSPTQWLPSYYVYLPMIPTPEMFYAVVRIQNPQEIWD</sequence>
<evidence type="ECO:0000256" key="1">
    <source>
        <dbReference type="ARBA" id="ARBA00004651"/>
    </source>
</evidence>
<dbReference type="InterPro" id="IPR024320">
    <property type="entry name" value="LPG_synthase_C"/>
</dbReference>
<dbReference type="AlphaFoldDB" id="A0A0J9BPF3"/>
<evidence type="ECO:0000256" key="2">
    <source>
        <dbReference type="ARBA" id="ARBA00022475"/>
    </source>
</evidence>
<keyword evidence="4" id="KW-1133">Transmembrane helix</keyword>
<evidence type="ECO:0000313" key="8">
    <source>
        <dbReference type="Proteomes" id="UP000037392"/>
    </source>
</evidence>
<dbReference type="GeneID" id="93164829"/>
<dbReference type="PATRIC" id="fig|742734.4.peg.5344"/>
<evidence type="ECO:0000313" key="7">
    <source>
        <dbReference type="EMBL" id="KMW14054.1"/>
    </source>
</evidence>
<dbReference type="Proteomes" id="UP000037392">
    <property type="component" value="Unassembled WGS sequence"/>
</dbReference>
<name>A0A0J9BPF3_9FIRM</name>
<dbReference type="GO" id="GO:0016755">
    <property type="term" value="F:aminoacyltransferase activity"/>
    <property type="evidence" value="ECO:0007669"/>
    <property type="project" value="TreeGrafter"/>
</dbReference>
<evidence type="ECO:0000259" key="6">
    <source>
        <dbReference type="Pfam" id="PF09924"/>
    </source>
</evidence>